<keyword evidence="3 12" id="KW-0853">WD repeat</keyword>
<protein>
    <recommendedName>
        <fullName evidence="11">Nuclear distribution protein PAC1</fullName>
    </recommendedName>
    <alternativeName>
        <fullName evidence="11">Lissencephaly-1 homolog</fullName>
        <shortName evidence="11">LIS-1</shortName>
    </alternativeName>
    <alternativeName>
        <fullName evidence="11">nudF homolog</fullName>
    </alternativeName>
</protein>
<dbReference type="GO" id="GO:0017070">
    <property type="term" value="F:U6 snRNA binding"/>
    <property type="evidence" value="ECO:0007669"/>
    <property type="project" value="TreeGrafter"/>
</dbReference>
<dbReference type="Gene3D" id="1.20.960.30">
    <property type="match status" value="1"/>
</dbReference>
<evidence type="ECO:0000256" key="4">
    <source>
        <dbReference type="ARBA" id="ARBA00022618"/>
    </source>
</evidence>
<dbReference type="PROSITE" id="PS50082">
    <property type="entry name" value="WD_REPEATS_2"/>
    <property type="match status" value="5"/>
</dbReference>
<dbReference type="PRINTS" id="PR00320">
    <property type="entry name" value="GPROTEINBRPT"/>
</dbReference>
<evidence type="ECO:0000256" key="12">
    <source>
        <dbReference type="PROSITE-ProRule" id="PRU00221"/>
    </source>
</evidence>
<dbReference type="PANTHER" id="PTHR19846">
    <property type="entry name" value="WD40 REPEAT PROTEIN"/>
    <property type="match status" value="1"/>
</dbReference>
<evidence type="ECO:0000256" key="5">
    <source>
        <dbReference type="ARBA" id="ARBA00022701"/>
    </source>
</evidence>
<comment type="subcellular location">
    <subcellularLocation>
        <location evidence="11">Cytoplasm</location>
        <location evidence="11">Cytoskeleton</location>
    </subcellularLocation>
    <subcellularLocation>
        <location evidence="11">Cytoplasm</location>
        <location evidence="11">Cytoskeleton</location>
        <location evidence="11">Spindle pole</location>
    </subcellularLocation>
    <text evidence="11">Localizes to the plus ends of microtubules and the mitotic spindle poles.</text>
</comment>
<dbReference type="GO" id="GO:0005875">
    <property type="term" value="C:microtubule associated complex"/>
    <property type="evidence" value="ECO:0007669"/>
    <property type="project" value="UniProtKB-UniRule"/>
</dbReference>
<dbReference type="Pfam" id="PF00400">
    <property type="entry name" value="WD40"/>
    <property type="match status" value="5"/>
</dbReference>
<keyword evidence="14" id="KW-1185">Reference proteome</keyword>
<dbReference type="Gene3D" id="2.130.10.10">
    <property type="entry name" value="YVTN repeat-like/Quinoprotein amine dehydrogenase"/>
    <property type="match status" value="2"/>
</dbReference>
<dbReference type="PROSITE" id="PS00678">
    <property type="entry name" value="WD_REPEATS_1"/>
    <property type="match status" value="3"/>
</dbReference>
<dbReference type="CDD" id="cd00200">
    <property type="entry name" value="WD40"/>
    <property type="match status" value="1"/>
</dbReference>
<gene>
    <name evidence="11 13" type="primary">PAC1</name>
    <name evidence="11" type="synonym">LIS1</name>
    <name evidence="13" type="ordered locus">PP7435_Chr3-0067</name>
</gene>
<dbReference type="EMBL" id="FR839630">
    <property type="protein sequence ID" value="CCA39041.1"/>
    <property type="molecule type" value="Genomic_DNA"/>
</dbReference>
<proteinExistence type="inferred from homology"/>
<dbReference type="SUPFAM" id="SSF50978">
    <property type="entry name" value="WD40 repeat-like"/>
    <property type="match status" value="1"/>
</dbReference>
<dbReference type="InterPro" id="IPR015943">
    <property type="entry name" value="WD40/YVTN_repeat-like_dom_sf"/>
</dbReference>
<dbReference type="InterPro" id="IPR036322">
    <property type="entry name" value="WD40_repeat_dom_sf"/>
</dbReference>
<dbReference type="GO" id="GO:0046540">
    <property type="term" value="C:U4/U6 x U5 tri-snRNP complex"/>
    <property type="evidence" value="ECO:0007669"/>
    <property type="project" value="TreeGrafter"/>
</dbReference>
<evidence type="ECO:0000256" key="8">
    <source>
        <dbReference type="ARBA" id="ARBA00023054"/>
    </source>
</evidence>
<dbReference type="GO" id="GO:0000398">
    <property type="term" value="P:mRNA splicing, via spliceosome"/>
    <property type="evidence" value="ECO:0007669"/>
    <property type="project" value="TreeGrafter"/>
</dbReference>
<evidence type="ECO:0000256" key="11">
    <source>
        <dbReference type="HAMAP-Rule" id="MF_03141"/>
    </source>
</evidence>
<dbReference type="InterPro" id="IPR019775">
    <property type="entry name" value="WD40_repeat_CS"/>
</dbReference>
<feature type="repeat" description="WD" evidence="12">
    <location>
        <begin position="266"/>
        <end position="296"/>
    </location>
</feature>
<keyword evidence="4 11" id="KW-0132">Cell division</keyword>
<dbReference type="InterPro" id="IPR020472">
    <property type="entry name" value="WD40_PAC1"/>
</dbReference>
<evidence type="ECO:0000256" key="9">
    <source>
        <dbReference type="ARBA" id="ARBA00023212"/>
    </source>
</evidence>
<dbReference type="GO" id="GO:0005874">
    <property type="term" value="C:microtubule"/>
    <property type="evidence" value="ECO:0007669"/>
    <property type="project" value="UniProtKB-KW"/>
</dbReference>
<feature type="repeat" description="WD" evidence="12">
    <location>
        <begin position="130"/>
        <end position="156"/>
    </location>
</feature>
<dbReference type="PANTHER" id="PTHR19846:SF0">
    <property type="entry name" value="PRE-MRNA PROCESSING FACTOR 4"/>
    <property type="match status" value="1"/>
</dbReference>
<accession>F2QUG3</accession>
<comment type="similarity">
    <text evidence="11">Belongs to the WD repeat LIS1/nudF family.</text>
</comment>
<feature type="repeat" description="WD" evidence="12">
    <location>
        <begin position="196"/>
        <end position="219"/>
    </location>
</feature>
<comment type="function">
    <text evidence="11">Positively regulates the activity of the minus-end directed microtubule motor protein dynein. Plays a central role in positioning the mitotic spindle at the bud neck during cell division. Targets cytoplasmic dynein to microtubule plus ends, thereby promoting dynein-mediated microtubule sliding along the bud cortex and consequently the movement of the mitotic spindle to the bud neck.</text>
</comment>
<comment type="subunit">
    <text evidence="11">Self-associates. Interacts with NDL1 and dynein.</text>
</comment>
<keyword evidence="9 11" id="KW-0206">Cytoskeleton</keyword>
<dbReference type="GO" id="GO:0051012">
    <property type="term" value="P:microtubule sliding"/>
    <property type="evidence" value="ECO:0007669"/>
    <property type="project" value="UniProtKB-UniRule"/>
</dbReference>
<dbReference type="HOGENOM" id="CLU_000288_57_15_1"/>
<dbReference type="GO" id="GO:0005737">
    <property type="term" value="C:cytoplasm"/>
    <property type="evidence" value="ECO:0007669"/>
    <property type="project" value="UniProtKB-UniRule"/>
</dbReference>
<dbReference type="GO" id="GO:0000132">
    <property type="term" value="P:establishment of mitotic spindle orientation"/>
    <property type="evidence" value="ECO:0007669"/>
    <property type="project" value="UniProtKB-UniRule"/>
</dbReference>
<dbReference type="GO" id="GO:0070840">
    <property type="term" value="F:dynein complex binding"/>
    <property type="evidence" value="ECO:0007669"/>
    <property type="project" value="UniProtKB-UniRule"/>
</dbReference>
<dbReference type="SUPFAM" id="SSF109925">
    <property type="entry name" value="Lissencephaly-1 protein (Lis-1, PAF-AH alpha) N-terminal domain"/>
    <property type="match status" value="1"/>
</dbReference>
<organism evidence="13 14">
    <name type="scientific">Komagataella phaffii (strain ATCC 76273 / CBS 7435 / CECT 11047 / NRRL Y-11430 / Wegner 21-1)</name>
    <name type="common">Yeast</name>
    <name type="synonym">Pichia pastoris</name>
    <dbReference type="NCBI Taxonomy" id="981350"/>
    <lineage>
        <taxon>Eukaryota</taxon>
        <taxon>Fungi</taxon>
        <taxon>Dikarya</taxon>
        <taxon>Ascomycota</taxon>
        <taxon>Saccharomycotina</taxon>
        <taxon>Pichiomycetes</taxon>
        <taxon>Pichiales</taxon>
        <taxon>Pichiaceae</taxon>
        <taxon>Komagataella</taxon>
    </lineage>
</organism>
<feature type="repeat" description="WD" evidence="12">
    <location>
        <begin position="395"/>
        <end position="428"/>
    </location>
</feature>
<dbReference type="SMR" id="F2QUG3"/>
<evidence type="ECO:0000256" key="1">
    <source>
        <dbReference type="ARBA" id="ARBA00022448"/>
    </source>
</evidence>
<keyword evidence="2 11" id="KW-0963">Cytoplasm</keyword>
<evidence type="ECO:0000256" key="10">
    <source>
        <dbReference type="ARBA" id="ARBA00023306"/>
    </source>
</evidence>
<dbReference type="InterPro" id="IPR017252">
    <property type="entry name" value="Dynein_regulator_LIS1"/>
</dbReference>
<keyword evidence="5 11" id="KW-0493">Microtubule</keyword>
<reference evidence="13 14" key="3">
    <citation type="journal article" date="2016" name="FEMS Yeast Res.">
        <title>Curation of the genome annotation of Pichia pastoris (Komagataella phaffii) CBS7435 from gene level to protein function.</title>
        <authorList>
            <person name="Valli M."/>
            <person name="Tatto N.E."/>
            <person name="Peymann A."/>
            <person name="Gruber C."/>
            <person name="Landes N."/>
            <person name="Ekker H."/>
            <person name="Thallinger G.G."/>
            <person name="Mattanovich D."/>
            <person name="Gasser B."/>
            <person name="Graf A.B."/>
        </authorList>
    </citation>
    <scope>GENOME REANNOTATION</scope>
    <source>
        <strain evidence="13 14">ATCC 76273 / CBS 7435 / CECT 11047 / NRRL Y-11430 / Wegner 21-1</strain>
    </source>
</reference>
<keyword evidence="1 11" id="KW-0813">Transport</keyword>
<evidence type="ECO:0000256" key="7">
    <source>
        <dbReference type="ARBA" id="ARBA00022776"/>
    </source>
</evidence>
<dbReference type="InterPro" id="IPR001680">
    <property type="entry name" value="WD40_rpt"/>
</dbReference>
<dbReference type="GO" id="GO:0030621">
    <property type="term" value="F:U4 snRNA binding"/>
    <property type="evidence" value="ECO:0007669"/>
    <property type="project" value="TreeGrafter"/>
</dbReference>
<dbReference type="Proteomes" id="UP000006853">
    <property type="component" value="Chromosome 3"/>
</dbReference>
<evidence type="ECO:0000256" key="6">
    <source>
        <dbReference type="ARBA" id="ARBA00022737"/>
    </source>
</evidence>
<keyword evidence="6" id="KW-0677">Repeat</keyword>
<evidence type="ECO:0000313" key="13">
    <source>
        <dbReference type="EMBL" id="CCA39041.1"/>
    </source>
</evidence>
<evidence type="ECO:0000256" key="3">
    <source>
        <dbReference type="ARBA" id="ARBA00022574"/>
    </source>
</evidence>
<keyword evidence="10 11" id="KW-0131">Cell cycle</keyword>
<reference evidence="13 14" key="1">
    <citation type="journal article" date="2011" name="J. Biotechnol.">
        <title>High-quality genome sequence of Pichia pastoris CBS7435.</title>
        <authorList>
            <person name="Kuberl A."/>
            <person name="Schneider J."/>
            <person name="Thallinger G.G."/>
            <person name="Anderl I."/>
            <person name="Wibberg D."/>
            <person name="Hajek T."/>
            <person name="Jaenicke S."/>
            <person name="Brinkrolf K."/>
            <person name="Goesmann A."/>
            <person name="Szczepanowski R."/>
            <person name="Puhler A."/>
            <person name="Schwab H."/>
            <person name="Glieder A."/>
            <person name="Pichler H."/>
        </authorList>
    </citation>
    <scope>NUCLEOTIDE SEQUENCE [LARGE SCALE GENOMIC DNA]</scope>
    <source>
        <strain evidence="14">ATCC 76273 / CBS 7435 / CECT 11047 / NRRL Y-11430 / Wegner 21-1</strain>
    </source>
</reference>
<evidence type="ECO:0000256" key="2">
    <source>
        <dbReference type="ARBA" id="ARBA00022490"/>
    </source>
</evidence>
<dbReference type="InterPro" id="IPR037190">
    <property type="entry name" value="LIS1_N"/>
</dbReference>
<evidence type="ECO:0000313" key="14">
    <source>
        <dbReference type="Proteomes" id="UP000006853"/>
    </source>
</evidence>
<feature type="repeat" description="WD" evidence="12">
    <location>
        <begin position="223"/>
        <end position="265"/>
    </location>
</feature>
<dbReference type="PROSITE" id="PS50294">
    <property type="entry name" value="WD_REPEATS_REGION"/>
    <property type="match status" value="2"/>
</dbReference>
<dbReference type="SMART" id="SM00320">
    <property type="entry name" value="WD40"/>
    <property type="match status" value="7"/>
</dbReference>
<keyword evidence="7 11" id="KW-0498">Mitosis</keyword>
<reference key="2">
    <citation type="submission" date="2011-04" db="EMBL/GenBank/DDBJ databases">
        <title>High-quality genome sequence of Pichia pastoris CBS 7435.</title>
        <authorList>
            <person name="Kueberl A."/>
            <person name="Schneider J."/>
            <person name="Thallinger G.G."/>
            <person name="Anderl I."/>
            <person name="Wibberg D."/>
            <person name="Hajek T."/>
            <person name="Jaenicke S."/>
            <person name="Brinkrolf K."/>
            <person name="Goesmann A."/>
            <person name="Szczepanowski R."/>
            <person name="Puehler A."/>
            <person name="Schwab H."/>
            <person name="Glieder A."/>
            <person name="Pichler H."/>
        </authorList>
    </citation>
    <scope>NUCLEOTIDE SEQUENCE</scope>
    <source>
        <strain>CBS 7435</strain>
    </source>
</reference>
<dbReference type="GO" id="GO:0000922">
    <property type="term" value="C:spindle pole"/>
    <property type="evidence" value="ECO:0007669"/>
    <property type="project" value="UniProtKB-SubCell"/>
</dbReference>
<dbReference type="AlphaFoldDB" id="F2QUG3"/>
<name>F2QUG3_KOMPC</name>
<sequence>MSDILTKKQDIELRRAVIQYLRYFVPEFAQDTAVNTISRLLLDADLNKFDNEIQRMIPKQYLEKKWTAVLRLHRKVEELERTIGYQSNKVEIELQSQPHSDITSNSLDRINWVPGIEPFQKLNMHNGHPVTAIDIHPFQPIMATASQDGTIVIWNLLNLTEPQQIIRNAHTRSINTIKFMNQEVMDGHSTKKNRLLLATGSSDLLIKIWDIEDSANLKALRTLTGHENIISCLCFHPTEPSKLVSCSKDKTTKVWDTRTGSIVLSFVGHSNWVRSVDINRTGEFTLTSSNDHSIRLSSLLTGTGIGLMIGHEQVVEKVKFLPMACNKYLDHIAGVKFQNELKINDDNYNKVDYKYCISGGRDNSVCIWLLPLPLIRSDGTMHPSTNPEGKLILKLTEHKSWVKDIAIHPNSRFIISVGDDRKINIWDLGLLLESNLLQPFRSISTQGFPSTLCMAKPVIKDQESDDLILLNEAMRCYLAVGHSDGTVTLWKKNIQKEYIL</sequence>
<dbReference type="HAMAP" id="MF_03141">
    <property type="entry name" value="lis1"/>
    <property type="match status" value="1"/>
</dbReference>
<keyword evidence="8 11" id="KW-0175">Coiled coil</keyword>
<dbReference type="GO" id="GO:0051301">
    <property type="term" value="P:cell division"/>
    <property type="evidence" value="ECO:0007669"/>
    <property type="project" value="UniProtKB-KW"/>
</dbReference>